<dbReference type="PATRIC" id="fig|883161.3.peg.1331"/>
<feature type="transmembrane region" description="Helical" evidence="1">
    <location>
        <begin position="104"/>
        <end position="126"/>
    </location>
</feature>
<evidence type="ECO:0000313" key="2">
    <source>
        <dbReference type="EMBL" id="EPD32638.1"/>
    </source>
</evidence>
<gene>
    <name evidence="2" type="ORF">HMPREF9306_01337</name>
</gene>
<organism evidence="2 3">
    <name type="scientific">Propionimicrobium lymphophilum ACS-093-V-SCH5</name>
    <dbReference type="NCBI Taxonomy" id="883161"/>
    <lineage>
        <taxon>Bacteria</taxon>
        <taxon>Bacillati</taxon>
        <taxon>Actinomycetota</taxon>
        <taxon>Actinomycetes</taxon>
        <taxon>Propionibacteriales</taxon>
        <taxon>Propionibacteriaceae</taxon>
        <taxon>Propionimicrobium</taxon>
    </lineage>
</organism>
<evidence type="ECO:0000313" key="3">
    <source>
        <dbReference type="Proteomes" id="UP000014417"/>
    </source>
</evidence>
<accession>S2VYN0</accession>
<dbReference type="HOGENOM" id="CLU_128087_0_0_11"/>
<protein>
    <submittedName>
        <fullName evidence="2">Uncharacterized protein</fullName>
    </submittedName>
</protein>
<keyword evidence="1" id="KW-1133">Transmembrane helix</keyword>
<dbReference type="EMBL" id="AGZR01000008">
    <property type="protein sequence ID" value="EPD32638.1"/>
    <property type="molecule type" value="Genomic_DNA"/>
</dbReference>
<feature type="transmembrane region" description="Helical" evidence="1">
    <location>
        <begin position="65"/>
        <end position="83"/>
    </location>
</feature>
<proteinExistence type="predicted"/>
<sequence length="165" mass="17994">MRQGVALGLFERIIHCFSESVMNDCPHFRISKPFLIALAGIVWCIAGFNVTRIGVSALSSSTLPAPWICLMPVVVFAAFGAMFTKSAGKHVNRIRSNPAKARPFWHFFDARAYLIMAIMMTAGFGLRGAGVLPDTFVSFFYTGLGAALACAGGFFLVKSLTYRRS</sequence>
<feature type="transmembrane region" description="Helical" evidence="1">
    <location>
        <begin position="34"/>
        <end position="53"/>
    </location>
</feature>
<name>S2VYN0_9ACTN</name>
<evidence type="ECO:0000256" key="1">
    <source>
        <dbReference type="SAM" id="Phobius"/>
    </source>
</evidence>
<keyword evidence="3" id="KW-1185">Reference proteome</keyword>
<keyword evidence="1" id="KW-0812">Transmembrane</keyword>
<keyword evidence="1" id="KW-0472">Membrane</keyword>
<reference evidence="2 3" key="1">
    <citation type="submission" date="2013-04" db="EMBL/GenBank/DDBJ databases">
        <title>The Genome Sequence of Propionimicrobium lymphophilum ACS-093-V-SCH5.</title>
        <authorList>
            <consortium name="The Broad Institute Genomics Platform"/>
            <person name="Earl A."/>
            <person name="Ward D."/>
            <person name="Feldgarden M."/>
            <person name="Gevers D."/>
            <person name="Saerens B."/>
            <person name="Vaneechoutte M."/>
            <person name="Walker B."/>
            <person name="Young S."/>
            <person name="Zeng Q."/>
            <person name="Gargeya S."/>
            <person name="Fitzgerald M."/>
            <person name="Haas B."/>
            <person name="Abouelleil A."/>
            <person name="Allen A.W."/>
            <person name="Alvarado L."/>
            <person name="Arachchi H.M."/>
            <person name="Berlin A.M."/>
            <person name="Chapman S.B."/>
            <person name="Gainer-Dewar J."/>
            <person name="Goldberg J."/>
            <person name="Griggs A."/>
            <person name="Gujja S."/>
            <person name="Hansen M."/>
            <person name="Howarth C."/>
            <person name="Imamovic A."/>
            <person name="Ireland A."/>
            <person name="Larimer J."/>
            <person name="McCowan C."/>
            <person name="Murphy C."/>
            <person name="Pearson M."/>
            <person name="Poon T.W."/>
            <person name="Priest M."/>
            <person name="Roberts A."/>
            <person name="Saif S."/>
            <person name="Shea T."/>
            <person name="Sisk P."/>
            <person name="Sykes S."/>
            <person name="Wortman J."/>
            <person name="Nusbaum C."/>
            <person name="Birren B."/>
        </authorList>
    </citation>
    <scope>NUCLEOTIDE SEQUENCE [LARGE SCALE GENOMIC DNA]</scope>
    <source>
        <strain evidence="2 3">ACS-093-V-SCH5</strain>
    </source>
</reference>
<comment type="caution">
    <text evidence="2">The sequence shown here is derived from an EMBL/GenBank/DDBJ whole genome shotgun (WGS) entry which is preliminary data.</text>
</comment>
<dbReference type="STRING" id="883161.HMPREF9306_01337"/>
<feature type="transmembrane region" description="Helical" evidence="1">
    <location>
        <begin position="138"/>
        <end position="157"/>
    </location>
</feature>
<dbReference type="Proteomes" id="UP000014417">
    <property type="component" value="Unassembled WGS sequence"/>
</dbReference>
<dbReference type="AlphaFoldDB" id="S2VYN0"/>